<dbReference type="GO" id="GO:0005737">
    <property type="term" value="C:cytoplasm"/>
    <property type="evidence" value="ECO:0007669"/>
    <property type="project" value="TreeGrafter"/>
</dbReference>
<dbReference type="EMBL" id="CAVNYO010000421">
    <property type="protein sequence ID" value="CAK5278160.1"/>
    <property type="molecule type" value="Genomic_DNA"/>
</dbReference>
<gene>
    <name evidence="3" type="ORF">MYCIT1_LOCUS27441</name>
</gene>
<protein>
    <recommendedName>
        <fullName evidence="2">Serine hydrolase domain-containing protein</fullName>
    </recommendedName>
</protein>
<dbReference type="Proteomes" id="UP001295794">
    <property type="component" value="Unassembled WGS sequence"/>
</dbReference>
<evidence type="ECO:0000256" key="1">
    <source>
        <dbReference type="ARBA" id="ARBA00022801"/>
    </source>
</evidence>
<evidence type="ECO:0000313" key="4">
    <source>
        <dbReference type="Proteomes" id="UP001295794"/>
    </source>
</evidence>
<name>A0AAD2HMK3_9AGAR</name>
<reference evidence="3" key="1">
    <citation type="submission" date="2023-11" db="EMBL/GenBank/DDBJ databases">
        <authorList>
            <person name="De Vega J J."/>
            <person name="De Vega J J."/>
        </authorList>
    </citation>
    <scope>NUCLEOTIDE SEQUENCE</scope>
</reference>
<organism evidence="3 4">
    <name type="scientific">Mycena citricolor</name>
    <dbReference type="NCBI Taxonomy" id="2018698"/>
    <lineage>
        <taxon>Eukaryota</taxon>
        <taxon>Fungi</taxon>
        <taxon>Dikarya</taxon>
        <taxon>Basidiomycota</taxon>
        <taxon>Agaricomycotina</taxon>
        <taxon>Agaricomycetes</taxon>
        <taxon>Agaricomycetidae</taxon>
        <taxon>Agaricales</taxon>
        <taxon>Marasmiineae</taxon>
        <taxon>Mycenaceae</taxon>
        <taxon>Mycena</taxon>
    </lineage>
</organism>
<dbReference type="PANTHER" id="PTHR48070:SF6">
    <property type="entry name" value="ESTERASE OVCA2"/>
    <property type="match status" value="1"/>
</dbReference>
<sequence length="279" mass="30406">MPEEIDRSSITTDQRSLLSDFTTIAYHVDHFYASKSSRTTWNASIFSKRILVTAVRPHGCPRRSLPLTVFIDGPIILQPADLMGAASTTSLGSEEGAEARGWFKWNASKNEAEGLAESLVMIRDLLKSQRFDGVFGFSQGAGMAGLLSAMLERPESYQPFLIDGQPPHPPFKFCVAVSGFRLNGAIGDSVFATTYKTPTLHVIGKTDIIVVEERSRKLVDLNESPRVEEHDGGHFVPSKGNWRKFLAAYLLDPTGDVPSPSAFSSSGTATPVEGLAMKL</sequence>
<dbReference type="Gene3D" id="3.40.50.1820">
    <property type="entry name" value="alpha/beta hydrolase"/>
    <property type="match status" value="1"/>
</dbReference>
<keyword evidence="1" id="KW-0378">Hydrolase</keyword>
<keyword evidence="4" id="KW-1185">Reference proteome</keyword>
<dbReference type="InterPro" id="IPR050593">
    <property type="entry name" value="LovG"/>
</dbReference>
<proteinExistence type="predicted"/>
<feature type="domain" description="Serine hydrolase" evidence="2">
    <location>
        <begin position="69"/>
        <end position="244"/>
    </location>
</feature>
<dbReference type="InterPro" id="IPR005645">
    <property type="entry name" value="FSH-like_dom"/>
</dbReference>
<dbReference type="AlphaFoldDB" id="A0AAD2HMK3"/>
<evidence type="ECO:0000259" key="2">
    <source>
        <dbReference type="Pfam" id="PF03959"/>
    </source>
</evidence>
<dbReference type="GO" id="GO:0005634">
    <property type="term" value="C:nucleus"/>
    <property type="evidence" value="ECO:0007669"/>
    <property type="project" value="TreeGrafter"/>
</dbReference>
<dbReference type="PANTHER" id="PTHR48070">
    <property type="entry name" value="ESTERASE OVCA2"/>
    <property type="match status" value="1"/>
</dbReference>
<dbReference type="InterPro" id="IPR029058">
    <property type="entry name" value="AB_hydrolase_fold"/>
</dbReference>
<comment type="caution">
    <text evidence="3">The sequence shown here is derived from an EMBL/GenBank/DDBJ whole genome shotgun (WGS) entry which is preliminary data.</text>
</comment>
<accession>A0AAD2HMK3</accession>
<dbReference type="Pfam" id="PF03959">
    <property type="entry name" value="FSH1"/>
    <property type="match status" value="1"/>
</dbReference>
<evidence type="ECO:0000313" key="3">
    <source>
        <dbReference type="EMBL" id="CAK5278160.1"/>
    </source>
</evidence>
<dbReference type="SUPFAM" id="SSF53474">
    <property type="entry name" value="alpha/beta-Hydrolases"/>
    <property type="match status" value="1"/>
</dbReference>
<dbReference type="GO" id="GO:0016787">
    <property type="term" value="F:hydrolase activity"/>
    <property type="evidence" value="ECO:0007669"/>
    <property type="project" value="UniProtKB-KW"/>
</dbReference>